<dbReference type="PANTHER" id="PTHR22911">
    <property type="entry name" value="ACYL-MALONYL CONDENSING ENZYME-RELATED"/>
    <property type="match status" value="1"/>
</dbReference>
<dbReference type="InterPro" id="IPR000620">
    <property type="entry name" value="EamA_dom"/>
</dbReference>
<evidence type="ECO:0000313" key="9">
    <source>
        <dbReference type="Proteomes" id="UP000553193"/>
    </source>
</evidence>
<feature type="transmembrane region" description="Helical" evidence="6">
    <location>
        <begin position="48"/>
        <end position="68"/>
    </location>
</feature>
<dbReference type="InterPro" id="IPR037185">
    <property type="entry name" value="EmrE-like"/>
</dbReference>
<dbReference type="Proteomes" id="UP000553193">
    <property type="component" value="Unassembled WGS sequence"/>
</dbReference>
<evidence type="ECO:0000256" key="4">
    <source>
        <dbReference type="ARBA" id="ARBA00022989"/>
    </source>
</evidence>
<dbReference type="Pfam" id="PF00892">
    <property type="entry name" value="EamA"/>
    <property type="match status" value="2"/>
</dbReference>
<dbReference type="RefSeq" id="WP_184383155.1">
    <property type="nucleotide sequence ID" value="NZ_JACIDJ010000002.1"/>
</dbReference>
<comment type="subcellular location">
    <subcellularLocation>
        <location evidence="1">Membrane</location>
        <topology evidence="1">Multi-pass membrane protein</topology>
    </subcellularLocation>
</comment>
<feature type="domain" description="EamA" evidence="7">
    <location>
        <begin position="15"/>
        <end position="147"/>
    </location>
</feature>
<feature type="transmembrane region" description="Helical" evidence="6">
    <location>
        <begin position="247"/>
        <end position="266"/>
    </location>
</feature>
<feature type="transmembrane region" description="Helical" evidence="6">
    <location>
        <begin position="189"/>
        <end position="212"/>
    </location>
</feature>
<keyword evidence="9" id="KW-1185">Reference proteome</keyword>
<feature type="transmembrane region" description="Helical" evidence="6">
    <location>
        <begin position="103"/>
        <end position="121"/>
    </location>
</feature>
<evidence type="ECO:0000256" key="2">
    <source>
        <dbReference type="ARBA" id="ARBA00009853"/>
    </source>
</evidence>
<evidence type="ECO:0000259" key="7">
    <source>
        <dbReference type="Pfam" id="PF00892"/>
    </source>
</evidence>
<feature type="transmembrane region" description="Helical" evidence="6">
    <location>
        <begin position="133"/>
        <end position="151"/>
    </location>
</feature>
<feature type="transmembrane region" description="Helical" evidence="6">
    <location>
        <begin position="80"/>
        <end position="97"/>
    </location>
</feature>
<evidence type="ECO:0000256" key="3">
    <source>
        <dbReference type="ARBA" id="ARBA00022692"/>
    </source>
</evidence>
<evidence type="ECO:0000256" key="6">
    <source>
        <dbReference type="SAM" id="Phobius"/>
    </source>
</evidence>
<reference evidence="8 9" key="1">
    <citation type="submission" date="2020-08" db="EMBL/GenBank/DDBJ databases">
        <title>Genomic Encyclopedia of Type Strains, Phase IV (KMG-IV): sequencing the most valuable type-strain genomes for metagenomic binning, comparative biology and taxonomic classification.</title>
        <authorList>
            <person name="Goeker M."/>
        </authorList>
    </citation>
    <scope>NUCLEOTIDE SEQUENCE [LARGE SCALE GENOMIC DNA]</scope>
    <source>
        <strain evidence="8 9">DSM 19979</strain>
    </source>
</reference>
<feature type="domain" description="EamA" evidence="7">
    <location>
        <begin position="160"/>
        <end position="284"/>
    </location>
</feature>
<dbReference type="PANTHER" id="PTHR22911:SF6">
    <property type="entry name" value="SOLUTE CARRIER FAMILY 35 MEMBER G1"/>
    <property type="match status" value="1"/>
</dbReference>
<dbReference type="GO" id="GO:0016020">
    <property type="term" value="C:membrane"/>
    <property type="evidence" value="ECO:0007669"/>
    <property type="project" value="UniProtKB-SubCell"/>
</dbReference>
<protein>
    <submittedName>
        <fullName evidence="8">Drug/metabolite transporter (DMT)-like permease</fullName>
    </submittedName>
</protein>
<organism evidence="8 9">
    <name type="scientific">Roseococcus suduntuyensis</name>
    <dbReference type="NCBI Taxonomy" id="455361"/>
    <lineage>
        <taxon>Bacteria</taxon>
        <taxon>Pseudomonadati</taxon>
        <taxon>Pseudomonadota</taxon>
        <taxon>Alphaproteobacteria</taxon>
        <taxon>Acetobacterales</taxon>
        <taxon>Roseomonadaceae</taxon>
        <taxon>Roseococcus</taxon>
    </lineage>
</organism>
<dbReference type="AlphaFoldDB" id="A0A840AC01"/>
<evidence type="ECO:0000256" key="5">
    <source>
        <dbReference type="ARBA" id="ARBA00023136"/>
    </source>
</evidence>
<keyword evidence="3 6" id="KW-0812">Transmembrane</keyword>
<keyword evidence="5 6" id="KW-0472">Membrane</keyword>
<gene>
    <name evidence="8" type="ORF">GGQ83_001493</name>
</gene>
<comment type="similarity">
    <text evidence="2">Belongs to the drug/metabolite transporter (DMT) superfamily. 10 TMS drug/metabolite exporter (DME) (TC 2.A.7.3) family.</text>
</comment>
<comment type="caution">
    <text evidence="8">The sequence shown here is derived from an EMBL/GenBank/DDBJ whole genome shotgun (WGS) entry which is preliminary data.</text>
</comment>
<sequence length="299" mass="32142">MTPDPSLALRAARRRAIMAILAAALLFAVAAAFVKTLGGTIPLAQLVLFRSLFALPVLLPMLPAAGGWKVLRTRHPFGHAARVFWGLLGMITAFYGYTTLPLANVTALGFTMPLFLTLLAVPLLGERVGWRRGLAVLVGFLGVLFMVSPGDTDAADLWPSLVVLFGAFAWAMAMISIRRLGEKGEPGVAIVLWFAIGCSILALAASIPVWVWPSATQWAFLLGIGIASAFAQLLMTEAYRKGEPTLVAPFEYSGIVWTTLLGAVIWAEAPDGWDAVGILILVGSGLYIWRREVQLGIKR</sequence>
<evidence type="ECO:0000256" key="1">
    <source>
        <dbReference type="ARBA" id="ARBA00004141"/>
    </source>
</evidence>
<dbReference type="SUPFAM" id="SSF103481">
    <property type="entry name" value="Multidrug resistance efflux transporter EmrE"/>
    <property type="match status" value="2"/>
</dbReference>
<evidence type="ECO:0000313" key="8">
    <source>
        <dbReference type="EMBL" id="MBB3898056.1"/>
    </source>
</evidence>
<feature type="transmembrane region" description="Helical" evidence="6">
    <location>
        <begin position="157"/>
        <end position="177"/>
    </location>
</feature>
<keyword evidence="4 6" id="KW-1133">Transmembrane helix</keyword>
<proteinExistence type="inferred from homology"/>
<feature type="transmembrane region" description="Helical" evidence="6">
    <location>
        <begin position="218"/>
        <end position="235"/>
    </location>
</feature>
<dbReference type="EMBL" id="JACIDJ010000002">
    <property type="protein sequence ID" value="MBB3898056.1"/>
    <property type="molecule type" value="Genomic_DNA"/>
</dbReference>
<feature type="transmembrane region" description="Helical" evidence="6">
    <location>
        <begin position="272"/>
        <end position="289"/>
    </location>
</feature>
<accession>A0A840AC01</accession>
<name>A0A840AC01_9PROT</name>